<dbReference type="SUPFAM" id="SSF51230">
    <property type="entry name" value="Single hybrid motif"/>
    <property type="match status" value="1"/>
</dbReference>
<evidence type="ECO:0000313" key="7">
    <source>
        <dbReference type="Proteomes" id="UP000887569"/>
    </source>
</evidence>
<comment type="similarity">
    <text evidence="1 3">Belongs to the 2-oxoacid dehydrogenase family.</text>
</comment>
<comment type="cofactor">
    <cofactor evidence="3">
        <name>(R)-lipoate</name>
        <dbReference type="ChEBI" id="CHEBI:83088"/>
    </cofactor>
</comment>
<dbReference type="InterPro" id="IPR045257">
    <property type="entry name" value="E2/Pdx1"/>
</dbReference>
<keyword evidence="2 3" id="KW-0450">Lipoyl</keyword>
<evidence type="ECO:0000259" key="5">
    <source>
        <dbReference type="PROSITE" id="PS50968"/>
    </source>
</evidence>
<dbReference type="FunFam" id="2.40.50.100:FF:000010">
    <property type="entry name" value="Acetyltransferase component of pyruvate dehydrogenase complex"/>
    <property type="match status" value="1"/>
</dbReference>
<dbReference type="InterPro" id="IPR004167">
    <property type="entry name" value="PSBD"/>
</dbReference>
<dbReference type="InterPro" id="IPR000089">
    <property type="entry name" value="Biotin_lipoyl"/>
</dbReference>
<dbReference type="InterPro" id="IPR011053">
    <property type="entry name" value="Single_hybrid_motif"/>
</dbReference>
<dbReference type="Proteomes" id="UP000887569">
    <property type="component" value="Unplaced"/>
</dbReference>
<evidence type="ECO:0000259" key="6">
    <source>
        <dbReference type="PROSITE" id="PS51826"/>
    </source>
</evidence>
<dbReference type="WBParaSite" id="PgR024_g100_t02">
    <property type="protein sequence ID" value="PgR024_g100_t02"/>
    <property type="gene ID" value="PgR024_g100"/>
</dbReference>
<dbReference type="Gene3D" id="4.10.320.10">
    <property type="entry name" value="E3-binding domain"/>
    <property type="match status" value="1"/>
</dbReference>
<dbReference type="Pfam" id="PF00364">
    <property type="entry name" value="Biotin_lipoyl"/>
    <property type="match status" value="1"/>
</dbReference>
<keyword evidence="7" id="KW-1185">Reference proteome</keyword>
<dbReference type="SUPFAM" id="SSF52777">
    <property type="entry name" value="CoA-dependent acyltransferases"/>
    <property type="match status" value="1"/>
</dbReference>
<feature type="region of interest" description="Disordered" evidence="4">
    <location>
        <begin position="173"/>
        <end position="221"/>
    </location>
</feature>
<dbReference type="AlphaFoldDB" id="A0A915B2I5"/>
<keyword evidence="3" id="KW-0808">Transferase</keyword>
<evidence type="ECO:0000256" key="2">
    <source>
        <dbReference type="ARBA" id="ARBA00022823"/>
    </source>
</evidence>
<dbReference type="GO" id="GO:0004742">
    <property type="term" value="F:dihydrolipoyllysine-residue acetyltransferase activity"/>
    <property type="evidence" value="ECO:0007669"/>
    <property type="project" value="TreeGrafter"/>
</dbReference>
<dbReference type="WBParaSite" id="PgR024_g100_t01">
    <property type="protein sequence ID" value="PgR024_g100_t01"/>
    <property type="gene ID" value="PgR024_g100"/>
</dbReference>
<dbReference type="PROSITE" id="PS50968">
    <property type="entry name" value="BIOTINYL_LIPOYL"/>
    <property type="match status" value="1"/>
</dbReference>
<organism evidence="7 9">
    <name type="scientific">Parascaris univalens</name>
    <name type="common">Nematode worm</name>
    <dbReference type="NCBI Taxonomy" id="6257"/>
    <lineage>
        <taxon>Eukaryota</taxon>
        <taxon>Metazoa</taxon>
        <taxon>Ecdysozoa</taxon>
        <taxon>Nematoda</taxon>
        <taxon>Chromadorea</taxon>
        <taxon>Rhabditida</taxon>
        <taxon>Spirurina</taxon>
        <taxon>Ascaridomorpha</taxon>
        <taxon>Ascaridoidea</taxon>
        <taxon>Ascarididae</taxon>
        <taxon>Parascaris</taxon>
    </lineage>
</organism>
<evidence type="ECO:0000256" key="4">
    <source>
        <dbReference type="SAM" id="MobiDB-lite"/>
    </source>
</evidence>
<dbReference type="InterPro" id="IPR001078">
    <property type="entry name" value="2-oxoacid_DH_actylTfrase"/>
</dbReference>
<dbReference type="Gene3D" id="2.40.50.100">
    <property type="match status" value="1"/>
</dbReference>
<dbReference type="PROSITE" id="PS51826">
    <property type="entry name" value="PSBD"/>
    <property type="match status" value="1"/>
</dbReference>
<accession>A0A915B2I5</accession>
<keyword evidence="3" id="KW-0012">Acyltransferase</keyword>
<dbReference type="GO" id="GO:0045254">
    <property type="term" value="C:pyruvate dehydrogenase complex"/>
    <property type="evidence" value="ECO:0007669"/>
    <property type="project" value="InterPro"/>
</dbReference>
<dbReference type="InterPro" id="IPR036625">
    <property type="entry name" value="E3-bd_dom_sf"/>
</dbReference>
<evidence type="ECO:0000256" key="3">
    <source>
        <dbReference type="RuleBase" id="RU003423"/>
    </source>
</evidence>
<dbReference type="EC" id="2.3.1.-" evidence="3"/>
<dbReference type="CDD" id="cd06849">
    <property type="entry name" value="lipoyl_domain"/>
    <property type="match status" value="1"/>
</dbReference>
<dbReference type="Pfam" id="PF00198">
    <property type="entry name" value="2-oxoacid_dh"/>
    <property type="match status" value="1"/>
</dbReference>
<dbReference type="WBParaSite" id="PgR024_g100_t04">
    <property type="protein sequence ID" value="PgR024_g100_t04"/>
    <property type="gene ID" value="PgR024_g100"/>
</dbReference>
<dbReference type="WBParaSite" id="PgR024_g100_t03">
    <property type="protein sequence ID" value="PgR024_g100_t03"/>
    <property type="gene ID" value="PgR024_g100"/>
</dbReference>
<dbReference type="PANTHER" id="PTHR23151:SF90">
    <property type="entry name" value="DIHYDROLIPOYLLYSINE-RESIDUE ACETYLTRANSFERASE COMPONENT OF PYRUVATE DEHYDROGENASE COMPLEX, MITOCHONDRIAL-RELATED"/>
    <property type="match status" value="1"/>
</dbReference>
<dbReference type="InterPro" id="IPR023213">
    <property type="entry name" value="CAT-like_dom_sf"/>
</dbReference>
<feature type="domain" description="Peripheral subunit-binding (PSBD)" evidence="6">
    <location>
        <begin position="221"/>
        <end position="258"/>
    </location>
</feature>
<evidence type="ECO:0000313" key="8">
    <source>
        <dbReference type="WBParaSite" id="PgR024_g100_t01"/>
    </source>
</evidence>
<evidence type="ECO:0000256" key="1">
    <source>
        <dbReference type="ARBA" id="ARBA00007317"/>
    </source>
</evidence>
<dbReference type="PANTHER" id="PTHR23151">
    <property type="entry name" value="DIHYDROLIPOAMIDE ACETYL/SUCCINYL-TRANSFERASE-RELATED"/>
    <property type="match status" value="1"/>
</dbReference>
<proteinExistence type="inferred from homology"/>
<dbReference type="Gene3D" id="3.30.559.10">
    <property type="entry name" value="Chloramphenicol acetyltransferase-like domain"/>
    <property type="match status" value="1"/>
</dbReference>
<dbReference type="Pfam" id="PF02817">
    <property type="entry name" value="E3_binding"/>
    <property type="match status" value="1"/>
</dbReference>
<dbReference type="SUPFAM" id="SSF47005">
    <property type="entry name" value="Peripheral subunit-binding domain of 2-oxo acid dehydrogenase complex"/>
    <property type="match status" value="1"/>
</dbReference>
<feature type="domain" description="Lipoyl-binding" evidence="5">
    <location>
        <begin position="77"/>
        <end position="153"/>
    </location>
</feature>
<evidence type="ECO:0000313" key="9">
    <source>
        <dbReference type="WBParaSite" id="PgR024_g100_t02"/>
    </source>
</evidence>
<sequence length="509" mass="54537">MLKFLSPKTSSTVRFWNITRLAVNCPTTSLPTIVMPNGPASTSTFSWHIARATNGLFANRRSLHFSSRIYNADLPQHSAISLPALSPTMQKGTIVSWKKKEGDKLAEGDLLCEIETDKAIMGYETPEEGYLAKIALPEGSKDVPIGKLLCIIVPEKGDIGAFANFVASEGNQAQAAHTQPKTRAAEPLRASRLPKSPIPTPDSAASAHQAASPKPQQGRVAATPYARKLAAEKGITLAVIAGSGPGGRILAADVSKAPKDVPTTAGTAKVAVAGASVVDVQLSESKKAMAQEASDSKISIPHYYLSSVIHLDEILRMKDQINKFLPKGTKEGNEISLQDFIVKASAVACTRIPAANSFFMDTFIRQNNNVDISIVLNTADGSVVHPVLFDAHLKGLAAINNEINAMKARAEEGAFSPQETEGGTFAISYMGEYASVHNFSAIIIPPQSCHLAVGHPEKRLIPDGDKEYRVSTAINVTLSCDHRVVDGAVGAQWLKHFKDLLEKPYSMLL</sequence>
<name>A0A915B2I5_PARUN</name>
<protein>
    <recommendedName>
        <fullName evidence="3">Dihydrolipoamide acetyltransferase component of pyruvate dehydrogenase complex</fullName>
        <ecNumber evidence="3">2.3.1.-</ecNumber>
    </recommendedName>
</protein>
<dbReference type="GO" id="GO:0006086">
    <property type="term" value="P:pyruvate decarboxylation to acetyl-CoA"/>
    <property type="evidence" value="ECO:0007669"/>
    <property type="project" value="InterPro"/>
</dbReference>
<reference evidence="8 9" key="1">
    <citation type="submission" date="2022-11" db="UniProtKB">
        <authorList>
            <consortium name="WormBaseParasite"/>
        </authorList>
    </citation>
    <scope>IDENTIFICATION</scope>
</reference>